<evidence type="ECO:0000256" key="1">
    <source>
        <dbReference type="ARBA" id="ARBA00001913"/>
    </source>
</evidence>
<name>A0AAD9QTI5_ACRCE</name>
<feature type="region of interest" description="Disordered" evidence="22">
    <location>
        <begin position="147"/>
        <end position="192"/>
    </location>
</feature>
<reference evidence="24" key="2">
    <citation type="journal article" date="2023" name="Science">
        <title>Genomic signatures of disease resistance in endangered staghorn corals.</title>
        <authorList>
            <person name="Vollmer S.V."/>
            <person name="Selwyn J.D."/>
            <person name="Despard B.A."/>
            <person name="Roesel C.L."/>
        </authorList>
    </citation>
    <scope>NUCLEOTIDE SEQUENCE</scope>
    <source>
        <strain evidence="24">K2</strain>
    </source>
</reference>
<dbReference type="EMBL" id="JARQWQ010000015">
    <property type="protein sequence ID" value="KAK2567087.1"/>
    <property type="molecule type" value="Genomic_DNA"/>
</dbReference>
<evidence type="ECO:0000256" key="2">
    <source>
        <dbReference type="ARBA" id="ARBA00004648"/>
    </source>
</evidence>
<evidence type="ECO:0000256" key="7">
    <source>
        <dbReference type="ARBA" id="ARBA00022801"/>
    </source>
</evidence>
<keyword evidence="10" id="KW-0735">Signal-anchor</keyword>
<evidence type="ECO:0000256" key="16">
    <source>
        <dbReference type="ARBA" id="ARBA00048605"/>
    </source>
</evidence>
<dbReference type="InterPro" id="IPR036026">
    <property type="entry name" value="Seven-hairpin_glycosidases"/>
</dbReference>
<proteinExistence type="inferred from homology"/>
<dbReference type="PRINTS" id="PR00747">
    <property type="entry name" value="GLYHDRLASE47"/>
</dbReference>
<dbReference type="Proteomes" id="UP001249851">
    <property type="component" value="Unassembled WGS sequence"/>
</dbReference>
<feature type="transmembrane region" description="Helical" evidence="23">
    <location>
        <begin position="50"/>
        <end position="67"/>
    </location>
</feature>
<comment type="function">
    <text evidence="17">Involved in glycoprotein quality control targeting of misfolded glycoproteins for degradation. It primarily trims a single alpha-1,2-linked mannose residue from Man(9)GlcNAc(2) to produce Man(8)GlcNAc(2), but at high enzyme concentrations, as found in the ER quality control compartment (ERQC), it further trims the carbohydrates to Man(5-6)GlcNAc(2).</text>
</comment>
<dbReference type="InterPro" id="IPR050749">
    <property type="entry name" value="Glycosyl_Hydrolase_47"/>
</dbReference>
<organism evidence="24 25">
    <name type="scientific">Acropora cervicornis</name>
    <name type="common">Staghorn coral</name>
    <dbReference type="NCBI Taxonomy" id="6130"/>
    <lineage>
        <taxon>Eukaryota</taxon>
        <taxon>Metazoa</taxon>
        <taxon>Cnidaria</taxon>
        <taxon>Anthozoa</taxon>
        <taxon>Hexacorallia</taxon>
        <taxon>Scleractinia</taxon>
        <taxon>Astrocoeniina</taxon>
        <taxon>Acroporidae</taxon>
        <taxon>Acropora</taxon>
    </lineage>
</organism>
<feature type="active site" evidence="18">
    <location>
        <position position="571"/>
    </location>
</feature>
<keyword evidence="11 23" id="KW-1133">Transmembrane helix</keyword>
<evidence type="ECO:0000256" key="4">
    <source>
        <dbReference type="ARBA" id="ARBA00007658"/>
    </source>
</evidence>
<dbReference type="AlphaFoldDB" id="A0AAD9QTI5"/>
<evidence type="ECO:0000256" key="9">
    <source>
        <dbReference type="ARBA" id="ARBA00022837"/>
    </source>
</evidence>
<evidence type="ECO:0000256" key="12">
    <source>
        <dbReference type="ARBA" id="ARBA00023136"/>
    </source>
</evidence>
<dbReference type="GO" id="GO:0010498">
    <property type="term" value="P:proteasomal protein catabolic process"/>
    <property type="evidence" value="ECO:0007669"/>
    <property type="project" value="UniProtKB-ARBA"/>
</dbReference>
<comment type="cofactor">
    <cofactor evidence="1 19">
        <name>Ca(2+)</name>
        <dbReference type="ChEBI" id="CHEBI:29108"/>
    </cofactor>
</comment>
<feature type="active site" description="Proton donor" evidence="18">
    <location>
        <position position="543"/>
    </location>
</feature>
<evidence type="ECO:0000256" key="6">
    <source>
        <dbReference type="ARBA" id="ARBA00022723"/>
    </source>
</evidence>
<dbReference type="PANTHER" id="PTHR11742:SF55">
    <property type="entry name" value="ENDOPLASMIC RETICULUM MANNOSYL-OLIGOSACCHARIDE 1,2-ALPHA-MANNOSIDASE"/>
    <property type="match status" value="1"/>
</dbReference>
<gene>
    <name evidence="24" type="ORF">P5673_008879</name>
</gene>
<evidence type="ECO:0000256" key="20">
    <source>
        <dbReference type="PIRSR" id="PIRSR601382-3"/>
    </source>
</evidence>
<dbReference type="InterPro" id="IPR012341">
    <property type="entry name" value="6hp_glycosidase-like_sf"/>
</dbReference>
<evidence type="ECO:0000256" key="5">
    <source>
        <dbReference type="ARBA" id="ARBA00022692"/>
    </source>
</evidence>
<dbReference type="GO" id="GO:0005789">
    <property type="term" value="C:endoplasmic reticulum membrane"/>
    <property type="evidence" value="ECO:0007669"/>
    <property type="project" value="UniProtKB-SubCell"/>
</dbReference>
<evidence type="ECO:0000256" key="13">
    <source>
        <dbReference type="ARBA" id="ARBA00023157"/>
    </source>
</evidence>
<reference evidence="24" key="1">
    <citation type="journal article" date="2023" name="G3 (Bethesda)">
        <title>Whole genome assembly and annotation of the endangered Caribbean coral Acropora cervicornis.</title>
        <authorList>
            <person name="Selwyn J.D."/>
            <person name="Vollmer S.V."/>
        </authorList>
    </citation>
    <scope>NUCLEOTIDE SEQUENCE</scope>
    <source>
        <strain evidence="24">K2</strain>
    </source>
</reference>
<comment type="caution">
    <text evidence="24">The sequence shown here is derived from an EMBL/GenBank/DDBJ whole genome shotgun (WGS) entry which is preliminary data.</text>
</comment>
<evidence type="ECO:0000256" key="10">
    <source>
        <dbReference type="ARBA" id="ARBA00022968"/>
    </source>
</evidence>
<keyword evidence="8" id="KW-0256">Endoplasmic reticulum</keyword>
<dbReference type="PANTHER" id="PTHR11742">
    <property type="entry name" value="MANNOSYL-OLIGOSACCHARIDE ALPHA-1,2-MANNOSIDASE-RELATED"/>
    <property type="match status" value="1"/>
</dbReference>
<dbReference type="GO" id="GO:0005509">
    <property type="term" value="F:calcium ion binding"/>
    <property type="evidence" value="ECO:0007669"/>
    <property type="project" value="InterPro"/>
</dbReference>
<dbReference type="SUPFAM" id="SSF48225">
    <property type="entry name" value="Seven-hairpin glycosidases"/>
    <property type="match status" value="1"/>
</dbReference>
<feature type="active site" description="Proton donor" evidence="18">
    <location>
        <position position="303"/>
    </location>
</feature>
<sequence length="668" mass="75699">MSSSYWEGSRDFISVSMPWNAGDKDDHNSKNRRHTSFYRKWRSMSSFQKYLITLFCTLGCIILLMWHRGLVFSNPYSTDISLDHSINHRGHELPIELLPTIDKVNPKEIFDKNLKELEEARKNYGINKKGPPKLSERNKVQPALNKVNENHEEIDSDILNNGNNAEEGDPGGIHGDAVGNNDNKGSEHGIDTAGDGEVIPLENVALNINGVNILPLEKQNERQKKVVEAFKHAWEGYRKYAWGHDELLPVSKSHNEWFGVGLTIVDSLDTMLLMNLAEEFQQAHDWVASSLSFDKNVDVNLFETTIRVLGGLLSAYHLSKDEVFLRKAVDLGERLLPAFTSASSIPYSDVNLLTHSAHAPRWGPDSSVSEVTTIQLEFKDLSYITGNSKYKKAVNEVMNHIHSLPKKAGLVPIYVNADDGQFRSSATITLGARGDSYYEYLLKQWLQTGKTEDWLRDDFIEAMDGVMSLLKRESHPSKLVFIGELLRGQTFSPKMDHLVCFLPGTLMLGVHNGLDKKYEKFAKDLMETCVQMYSQMPTGLSPELVYFNQGPPSSDDIIVKPLDAHNLLRPETVESLYILYRLTGDKKYQEYGWTIFKAFEKHTKIASGGYSSLNSVKDPNLGFRNKMESFFLGETLKYLFLLFSDVDMVPLDKFVFNTEAHLLPIRES</sequence>
<evidence type="ECO:0000256" key="21">
    <source>
        <dbReference type="RuleBase" id="RU361193"/>
    </source>
</evidence>
<keyword evidence="14 21" id="KW-0326">Glycosidase</keyword>
<evidence type="ECO:0000256" key="15">
    <source>
        <dbReference type="ARBA" id="ARBA00047669"/>
    </source>
</evidence>
<comment type="similarity">
    <text evidence="4 21">Belongs to the glycosyl hydrolase 47 family.</text>
</comment>
<dbReference type="GO" id="GO:0004571">
    <property type="term" value="F:mannosyl-oligosaccharide 1,2-alpha-mannosidase activity"/>
    <property type="evidence" value="ECO:0007669"/>
    <property type="project" value="UniProtKB-EC"/>
</dbReference>
<dbReference type="Pfam" id="PF01532">
    <property type="entry name" value="Glyco_hydro_47"/>
    <property type="match status" value="1"/>
</dbReference>
<keyword evidence="13 20" id="KW-1015">Disulfide bond</keyword>
<dbReference type="GO" id="GO:0005975">
    <property type="term" value="P:carbohydrate metabolic process"/>
    <property type="evidence" value="ECO:0007669"/>
    <property type="project" value="InterPro"/>
</dbReference>
<keyword evidence="7 21" id="KW-0378">Hydrolase</keyword>
<dbReference type="GO" id="GO:0034976">
    <property type="term" value="P:response to endoplasmic reticulum stress"/>
    <property type="evidence" value="ECO:0007669"/>
    <property type="project" value="UniProtKB-ARBA"/>
</dbReference>
<protein>
    <recommendedName>
        <fullName evidence="21">alpha-1,2-Mannosidase</fullName>
        <ecNumber evidence="21">3.2.1.-</ecNumber>
    </recommendedName>
</protein>
<evidence type="ECO:0000313" key="24">
    <source>
        <dbReference type="EMBL" id="KAK2567087.1"/>
    </source>
</evidence>
<dbReference type="InterPro" id="IPR001382">
    <property type="entry name" value="Glyco_hydro_47"/>
</dbReference>
<comment type="catalytic activity">
    <reaction evidence="16">
        <text>N(4)-(alpha-D-Man-(1-&gt;2)-alpha-D-Man-(1-&gt;2)-alpha-D-Man-(1-&gt;3)-[alpha-D-Man-(1-&gt;2)-alpha-D-Man-(1-&gt;3)-[alpha-D-Man-(1-&gt;2)-alpha-D-Man-(1-&gt;6)]-alpha-D-Man-(1-&gt;6)]-beta-D-Man-(1-&gt;4)-beta-D-GlcNAc-(1-&gt;4)-beta-D-GlcNAc)-L-asparaginyl-[protein] (N-glucan mannose isomer 9A1,2,3B1,2,3) + 4 H2O = N(4)-(alpha-D-Man-(1-&gt;3)-[alpha-D-Man-(1-&gt;3)-[alpha-D-Man-(1-&gt;6)]-alpha-D-Man-(1-&gt;6)]-beta-D-Man-(1-&gt;4)-beta-D-GlcNAc-(1-&gt;4)-beta-D-GlcNAc)-L-asparaginyl-[protein] (N-glucan mannose isomer 5A1,2) + 4 beta-D-mannose</text>
        <dbReference type="Rhea" id="RHEA:56008"/>
        <dbReference type="Rhea" id="RHEA-COMP:14356"/>
        <dbReference type="Rhea" id="RHEA-COMP:14367"/>
        <dbReference type="ChEBI" id="CHEBI:15377"/>
        <dbReference type="ChEBI" id="CHEBI:28563"/>
        <dbReference type="ChEBI" id="CHEBI:59087"/>
        <dbReference type="ChEBI" id="CHEBI:139493"/>
        <dbReference type="EC" id="3.2.1.113"/>
    </reaction>
</comment>
<comment type="pathway">
    <text evidence="3">Protein modification; protein glycosylation.</text>
</comment>
<evidence type="ECO:0000256" key="14">
    <source>
        <dbReference type="ARBA" id="ARBA00023295"/>
    </source>
</evidence>
<evidence type="ECO:0000256" key="19">
    <source>
        <dbReference type="PIRSR" id="PIRSR601382-2"/>
    </source>
</evidence>
<accession>A0AAD9QTI5</accession>
<dbReference type="Gene3D" id="1.50.10.10">
    <property type="match status" value="1"/>
</dbReference>
<evidence type="ECO:0000256" key="11">
    <source>
        <dbReference type="ARBA" id="ARBA00022989"/>
    </source>
</evidence>
<keyword evidence="12 23" id="KW-0472">Membrane</keyword>
<feature type="disulfide bond" evidence="20">
    <location>
        <begin position="500"/>
        <end position="529"/>
    </location>
</feature>
<keyword evidence="9 19" id="KW-0106">Calcium</keyword>
<feature type="binding site" evidence="19">
    <location>
        <position position="658"/>
    </location>
    <ligand>
        <name>Ca(2+)</name>
        <dbReference type="ChEBI" id="CHEBI:29108"/>
    </ligand>
</feature>
<evidence type="ECO:0000256" key="22">
    <source>
        <dbReference type="SAM" id="MobiDB-lite"/>
    </source>
</evidence>
<dbReference type="FunFam" id="1.50.10.10:FF:000010">
    <property type="entry name" value="alpha-1,2-Mannosidase"/>
    <property type="match status" value="1"/>
</dbReference>
<comment type="catalytic activity">
    <reaction evidence="15">
        <text>N(4)-(alpha-D-Man-(1-&gt;2)-alpha-D-Man-(1-&gt;2)-alpha-D-Man-(1-&gt;3)-[alpha-D-Man-(1-&gt;3)-[alpha-D-Man-(1-&gt;2)-alpha-D-Man-(1-&gt;6)]-alpha-D-Man-(1-&gt;6)]-beta-D-Man-(1-&gt;4)-beta-D-GlcNAc-(1-&gt;4)-beta-D-GlcNAc)-L-asparaginyl-[protein] (N-glucan mannose isomer 8A1,2,3B1,3) + 3 H2O = N(4)-(alpha-D-Man-(1-&gt;3)-[alpha-D-Man-(1-&gt;3)-[alpha-D-Man-(1-&gt;6)]-alpha-D-Man-(1-&gt;6)]-beta-D-Man-(1-&gt;4)-beta-D-GlcNAc-(1-&gt;4)-beta-D-GlcNAc)-L-asparaginyl-[protein] (N-glucan mannose isomer 5A1,2) + 3 beta-D-mannose</text>
        <dbReference type="Rhea" id="RHEA:56028"/>
        <dbReference type="Rhea" id="RHEA-COMP:14358"/>
        <dbReference type="Rhea" id="RHEA-COMP:14367"/>
        <dbReference type="ChEBI" id="CHEBI:15377"/>
        <dbReference type="ChEBI" id="CHEBI:28563"/>
        <dbReference type="ChEBI" id="CHEBI:59087"/>
        <dbReference type="ChEBI" id="CHEBI:60628"/>
        <dbReference type="EC" id="3.2.1.113"/>
    </reaction>
</comment>
<dbReference type="EC" id="3.2.1.-" evidence="21"/>
<evidence type="ECO:0000256" key="23">
    <source>
        <dbReference type="SAM" id="Phobius"/>
    </source>
</evidence>
<feature type="active site" evidence="18">
    <location>
        <position position="435"/>
    </location>
</feature>
<evidence type="ECO:0000256" key="3">
    <source>
        <dbReference type="ARBA" id="ARBA00004922"/>
    </source>
</evidence>
<comment type="subcellular location">
    <subcellularLocation>
        <location evidence="2">Endoplasmic reticulum membrane</location>
        <topology evidence="2">Single-pass type II membrane protein</topology>
    </subcellularLocation>
</comment>
<keyword evidence="6 19" id="KW-0479">Metal-binding</keyword>
<keyword evidence="5 23" id="KW-0812">Transmembrane</keyword>
<evidence type="ECO:0000256" key="8">
    <source>
        <dbReference type="ARBA" id="ARBA00022824"/>
    </source>
</evidence>
<evidence type="ECO:0000313" key="25">
    <source>
        <dbReference type="Proteomes" id="UP001249851"/>
    </source>
</evidence>
<evidence type="ECO:0000256" key="17">
    <source>
        <dbReference type="ARBA" id="ARBA00053655"/>
    </source>
</evidence>
<keyword evidence="25" id="KW-1185">Reference proteome</keyword>
<evidence type="ECO:0000256" key="18">
    <source>
        <dbReference type="PIRSR" id="PIRSR601382-1"/>
    </source>
</evidence>